<feature type="domain" description="GS catalytic" evidence="11">
    <location>
        <begin position="143"/>
        <end position="477"/>
    </location>
</feature>
<evidence type="ECO:0000256" key="2">
    <source>
        <dbReference type="ARBA" id="ARBA00003117"/>
    </source>
</evidence>
<organism evidence="12 13">
    <name type="scientific">Mesorhizobium escarrei</name>
    <dbReference type="NCBI Taxonomy" id="666018"/>
    <lineage>
        <taxon>Bacteria</taxon>
        <taxon>Pseudomonadati</taxon>
        <taxon>Pseudomonadota</taxon>
        <taxon>Alphaproteobacteria</taxon>
        <taxon>Hyphomicrobiales</taxon>
        <taxon>Phyllobacteriaceae</taxon>
        <taxon>Mesorhizobium</taxon>
    </lineage>
</organism>
<gene>
    <name evidence="12" type="ORF">MES5069_360012</name>
</gene>
<evidence type="ECO:0000256" key="6">
    <source>
        <dbReference type="ARBA" id="ARBA00022842"/>
    </source>
</evidence>
<proteinExistence type="inferred from homology"/>
<evidence type="ECO:0000256" key="7">
    <source>
        <dbReference type="ARBA" id="ARBA00023231"/>
    </source>
</evidence>
<dbReference type="Gene3D" id="3.30.590.10">
    <property type="entry name" value="Glutamine synthetase/guanido kinase, catalytic domain"/>
    <property type="match status" value="1"/>
</dbReference>
<dbReference type="InterPro" id="IPR036651">
    <property type="entry name" value="Gln_synt_N_sf"/>
</dbReference>
<dbReference type="SUPFAM" id="SSF54368">
    <property type="entry name" value="Glutamine synthetase, N-terminal domain"/>
    <property type="match status" value="1"/>
</dbReference>
<reference evidence="12 13" key="1">
    <citation type="submission" date="2022-03" db="EMBL/GenBank/DDBJ databases">
        <authorList>
            <person name="Brunel B."/>
        </authorList>
    </citation>
    <scope>NUCLEOTIDE SEQUENCE [LARGE SCALE GENOMIC DNA]</scope>
    <source>
        <strain evidence="12">STM5069sample</strain>
    </source>
</reference>
<dbReference type="PANTHER" id="PTHR43785">
    <property type="entry name" value="GAMMA-GLUTAMYLPUTRESCINE SYNTHETASE"/>
    <property type="match status" value="1"/>
</dbReference>
<comment type="caution">
    <text evidence="12">The sequence shown here is derived from an EMBL/GenBank/DDBJ whole genome shotgun (WGS) entry which is preliminary data.</text>
</comment>
<dbReference type="Gene3D" id="3.10.20.70">
    <property type="entry name" value="Glutamine synthetase, N-terminal domain"/>
    <property type="match status" value="1"/>
</dbReference>
<keyword evidence="7" id="KW-0535">Nitrogen fixation</keyword>
<dbReference type="Pfam" id="PF00120">
    <property type="entry name" value="Gln-synt_C"/>
    <property type="match status" value="1"/>
</dbReference>
<evidence type="ECO:0000256" key="3">
    <source>
        <dbReference type="ARBA" id="ARBA00022598"/>
    </source>
</evidence>
<dbReference type="Proteomes" id="UP001153050">
    <property type="component" value="Unassembled WGS sequence"/>
</dbReference>
<comment type="similarity">
    <text evidence="8 9">Belongs to the glutamine synthetase family.</text>
</comment>
<dbReference type="InterPro" id="IPR027303">
    <property type="entry name" value="Gln_synth_gly_rich_site"/>
</dbReference>
<evidence type="ECO:0000256" key="1">
    <source>
        <dbReference type="ARBA" id="ARBA00001946"/>
    </source>
</evidence>
<evidence type="ECO:0000259" key="11">
    <source>
        <dbReference type="PROSITE" id="PS51987"/>
    </source>
</evidence>
<dbReference type="InterPro" id="IPR008146">
    <property type="entry name" value="Gln_synth_cat_dom"/>
</dbReference>
<dbReference type="SMART" id="SM01230">
    <property type="entry name" value="Gln-synt_C"/>
    <property type="match status" value="1"/>
</dbReference>
<keyword evidence="3" id="KW-0436">Ligase</keyword>
<evidence type="ECO:0000256" key="8">
    <source>
        <dbReference type="PROSITE-ProRule" id="PRU01330"/>
    </source>
</evidence>
<evidence type="ECO:0000259" key="10">
    <source>
        <dbReference type="PROSITE" id="PS51986"/>
    </source>
</evidence>
<dbReference type="SUPFAM" id="SSF55931">
    <property type="entry name" value="Glutamine synthetase/guanido kinase"/>
    <property type="match status" value="1"/>
</dbReference>
<evidence type="ECO:0000256" key="5">
    <source>
        <dbReference type="ARBA" id="ARBA00022840"/>
    </source>
</evidence>
<evidence type="ECO:0000256" key="9">
    <source>
        <dbReference type="RuleBase" id="RU000384"/>
    </source>
</evidence>
<keyword evidence="6" id="KW-0460">Magnesium</keyword>
<name>A0ABM9E2P4_9HYPH</name>
<evidence type="ECO:0000313" key="12">
    <source>
        <dbReference type="EMBL" id="CAH2402811.1"/>
    </source>
</evidence>
<dbReference type="InterPro" id="IPR014746">
    <property type="entry name" value="Gln_synth/guanido_kin_cat_dom"/>
</dbReference>
<dbReference type="PANTHER" id="PTHR43785:SF3">
    <property type="entry name" value="GS CATALYTIC DOMAIN-CONTAINING PROTEIN"/>
    <property type="match status" value="1"/>
</dbReference>
<keyword evidence="4" id="KW-0547">Nucleotide-binding</keyword>
<keyword evidence="13" id="KW-1185">Reference proteome</keyword>
<evidence type="ECO:0000313" key="13">
    <source>
        <dbReference type="Proteomes" id="UP001153050"/>
    </source>
</evidence>
<keyword evidence="5" id="KW-0067">ATP-binding</keyword>
<dbReference type="PROSITE" id="PS00181">
    <property type="entry name" value="GLNA_ATP"/>
    <property type="match status" value="1"/>
</dbReference>
<dbReference type="InterPro" id="IPR008147">
    <property type="entry name" value="Gln_synt_N"/>
</dbReference>
<protein>
    <submittedName>
        <fullName evidence="12">Glutamine synthetase family protein</fullName>
    </submittedName>
</protein>
<comment type="cofactor">
    <cofactor evidence="1">
        <name>Mg(2+)</name>
        <dbReference type="ChEBI" id="CHEBI:18420"/>
    </cofactor>
</comment>
<evidence type="ECO:0000256" key="4">
    <source>
        <dbReference type="ARBA" id="ARBA00022741"/>
    </source>
</evidence>
<accession>A0ABM9E2P4</accession>
<feature type="domain" description="GS beta-grasp" evidence="10">
    <location>
        <begin position="30"/>
        <end position="136"/>
    </location>
</feature>
<dbReference type="EMBL" id="CAKXZT010000131">
    <property type="protein sequence ID" value="CAH2402811.1"/>
    <property type="molecule type" value="Genomic_DNA"/>
</dbReference>
<sequence>MPPAKKEVRPSSRGGRIRTPAFVKNQRGVKNWKEVGAWLAWRGIEDIECITPDQAGVARGKMMPSKKFTSNTSLALPSAVFMTTISGGYPEDGNGFHYPEDDGDLKLMPDLSTLTVVPWEEDPTAAVICDLVHQDGRSVEFTPRNVLKRVLAAYDKRGLRPVVAPEIEFYLVRKNPDPDYPLTPPVGRSGRAIGGGAGYSIAGVNEFDELIDDIYHFSESQGLEIDTLIHEEGAGQLEINLRHGDPIELADQVFMFKRTIREAALKHEIYATFMAKPIQGQPGSAMHIHQSIIDKKTGRNVFSAEDGSETEAFFHFLGGMQKHVPNALVMFAPYVNSYRRLTQSASAPVNNKWGYDNRTTAFRVPRSDPAARRVENRIPSSDANPYLAMAASLACGLIGMTNKIKAEPPVLTTANEAEIDLPRSLLEAVDLFEADGELCALLGKSFAATYAAIKRAEFETFMEVISPWEREYLLLNV</sequence>
<dbReference type="PROSITE" id="PS51987">
    <property type="entry name" value="GS_CATALYTIC"/>
    <property type="match status" value="1"/>
</dbReference>
<dbReference type="PROSITE" id="PS51986">
    <property type="entry name" value="GS_BETA_GRASP"/>
    <property type="match status" value="1"/>
</dbReference>
<comment type="function">
    <text evidence="2">Catalyzes the ATP-dependent biosynthesis of glutamine from glutamate and ammonia.</text>
</comment>